<evidence type="ECO:0000256" key="1">
    <source>
        <dbReference type="SAM" id="Phobius"/>
    </source>
</evidence>
<keyword evidence="3" id="KW-1185">Reference proteome</keyword>
<keyword evidence="1" id="KW-1133">Transmembrane helix</keyword>
<dbReference type="PANTHER" id="PTHR14136">
    <property type="entry name" value="BTB_POZ DOMAIN-CONTAINING PROTEIN KCTD9"/>
    <property type="match status" value="1"/>
</dbReference>
<dbReference type="KEGG" id="theu:HPC62_19065"/>
<dbReference type="InterPro" id="IPR051082">
    <property type="entry name" value="Pentapeptide-BTB/POZ_domain"/>
</dbReference>
<dbReference type="EMBL" id="CP053661">
    <property type="protein sequence ID" value="QKD85064.1"/>
    <property type="molecule type" value="Genomic_DNA"/>
</dbReference>
<keyword evidence="1" id="KW-0472">Membrane</keyword>
<dbReference type="RefSeq" id="WP_172359050.1">
    <property type="nucleotide sequence ID" value="NZ_CP053661.1"/>
</dbReference>
<keyword evidence="1" id="KW-0812">Transmembrane</keyword>
<protein>
    <submittedName>
        <fullName evidence="2">Pentapeptide repeat-containing protein</fullName>
    </submittedName>
</protein>
<organism evidence="2 3">
    <name type="scientific">Thermoleptolyngbya sichuanensis A183</name>
    <dbReference type="NCBI Taxonomy" id="2737172"/>
    <lineage>
        <taxon>Bacteria</taxon>
        <taxon>Bacillati</taxon>
        <taxon>Cyanobacteriota</taxon>
        <taxon>Cyanophyceae</taxon>
        <taxon>Oculatellales</taxon>
        <taxon>Oculatellaceae</taxon>
        <taxon>Thermoleptolyngbya</taxon>
        <taxon>Thermoleptolyngbya sichuanensis</taxon>
    </lineage>
</organism>
<reference evidence="2 3" key="1">
    <citation type="submission" date="2020-05" db="EMBL/GenBank/DDBJ databases">
        <title>Complete genome sequence of of a novel Thermoleptolyngbya strain isolated from hot springs of Ganzi, Sichuan China.</title>
        <authorList>
            <person name="Tang J."/>
            <person name="Daroch M."/>
            <person name="Li L."/>
            <person name="Waleron K."/>
            <person name="Waleron M."/>
            <person name="Waleron M."/>
        </authorList>
    </citation>
    <scope>NUCLEOTIDE SEQUENCE [LARGE SCALE GENOMIC DNA]</scope>
    <source>
        <strain evidence="2 3">PKUAC-SCTA183</strain>
    </source>
</reference>
<dbReference type="Proteomes" id="UP000505210">
    <property type="component" value="Chromosome"/>
</dbReference>
<gene>
    <name evidence="2" type="ORF">HPC62_19065</name>
</gene>
<dbReference type="SUPFAM" id="SSF141571">
    <property type="entry name" value="Pentapeptide repeat-like"/>
    <property type="match status" value="1"/>
</dbReference>
<accession>A0A6M8BE35</accession>
<feature type="transmembrane region" description="Helical" evidence="1">
    <location>
        <begin position="17"/>
        <end position="40"/>
    </location>
</feature>
<dbReference type="Pfam" id="PF00805">
    <property type="entry name" value="Pentapeptide"/>
    <property type="match status" value="1"/>
</dbReference>
<name>A0A6M8BE35_9CYAN</name>
<sequence length="216" mass="23648">MEKRIWEPLLSWGENQALISLLGLLGNLGLIIAVVSYIGLEKQRRDDQVYAAWQTITNAQGQSGNGGRILALEFLNASPGANWRLHFPWICISEDWLCSKWEPESLDGVDLAKAYLAGIQLPKASLVEANLEGAVLWGANLQGANLEEANLRGAKLGAANLQGTRLDETNFQGAFYSDEKTSRSLCVDITYPPIYPCPTQFPEGFDPESAGMKPLP</sequence>
<dbReference type="InterPro" id="IPR001646">
    <property type="entry name" value="5peptide_repeat"/>
</dbReference>
<dbReference type="PANTHER" id="PTHR14136:SF17">
    <property type="entry name" value="BTB_POZ DOMAIN-CONTAINING PROTEIN KCTD9"/>
    <property type="match status" value="1"/>
</dbReference>
<dbReference type="AlphaFoldDB" id="A0A6M8BE35"/>
<evidence type="ECO:0000313" key="2">
    <source>
        <dbReference type="EMBL" id="QKD85064.1"/>
    </source>
</evidence>
<dbReference type="Gene3D" id="2.160.20.80">
    <property type="entry name" value="E3 ubiquitin-protein ligase SopA"/>
    <property type="match status" value="1"/>
</dbReference>
<evidence type="ECO:0000313" key="3">
    <source>
        <dbReference type="Proteomes" id="UP000505210"/>
    </source>
</evidence>
<proteinExistence type="predicted"/>